<keyword evidence="3" id="KW-1185">Reference proteome</keyword>
<sequence length="229" mass="25980">MEPLTPCDSGSTVLNSGSCGQFNPHIVKTYLTSRSVPSAPDFELVLMYKESRFAVKLSAVASLVNSYASKPIPHSALTINHLIVYIYYFQIALLGTASKIYINQFNVLFGGRSYKFTPYQFTYTDMETEVQEITAHNQTIMLLNNISRFNMFHLIVQHNTNGNLNVYQYFNAENYLSHSLGDRPSIVSKMFGKIRPSVASAGSDRTVDTNTEKPKPTQRRRSLRRLLFR</sequence>
<dbReference type="AlphaFoldDB" id="A0A1E4SBH8"/>
<dbReference type="Proteomes" id="UP000094285">
    <property type="component" value="Unassembled WGS sequence"/>
</dbReference>
<dbReference type="EMBL" id="KV453917">
    <property type="protein sequence ID" value="ODV76835.1"/>
    <property type="molecule type" value="Genomic_DNA"/>
</dbReference>
<dbReference type="OrthoDB" id="4022859at2759"/>
<dbReference type="STRING" id="984487.A0A1E4SBH8"/>
<evidence type="ECO:0000313" key="3">
    <source>
        <dbReference type="Proteomes" id="UP000094285"/>
    </source>
</evidence>
<gene>
    <name evidence="2" type="ORF">CANTADRAFT_334486</name>
</gene>
<name>A0A1E4SBH8_9ASCO</name>
<reference evidence="3" key="1">
    <citation type="submission" date="2016-05" db="EMBL/GenBank/DDBJ databases">
        <title>Comparative genomics of biotechnologically important yeasts.</title>
        <authorList>
            <consortium name="DOE Joint Genome Institute"/>
            <person name="Riley R."/>
            <person name="Haridas S."/>
            <person name="Wolfe K.H."/>
            <person name="Lopes M.R."/>
            <person name="Hittinger C.T."/>
            <person name="Goker M."/>
            <person name="Salamov A."/>
            <person name="Wisecaver J."/>
            <person name="Long T.M."/>
            <person name="Aerts A.L."/>
            <person name="Barry K."/>
            <person name="Choi C."/>
            <person name="Clum A."/>
            <person name="Coughlan A.Y."/>
            <person name="Deshpande S."/>
            <person name="Douglass A.P."/>
            <person name="Hanson S.J."/>
            <person name="Klenk H.-P."/>
            <person name="Labutti K."/>
            <person name="Lapidus A."/>
            <person name="Lindquist E."/>
            <person name="Lipzen A."/>
            <person name="Meier-Kolthoff J.P."/>
            <person name="Ohm R.A."/>
            <person name="Otillar R.P."/>
            <person name="Pangilinan J."/>
            <person name="Peng Y."/>
            <person name="Rokas A."/>
            <person name="Rosa C.A."/>
            <person name="Scheuner C."/>
            <person name="Sibirny A.A."/>
            <person name="Slot J.C."/>
            <person name="Stielow J.B."/>
            <person name="Sun H."/>
            <person name="Kurtzman C.P."/>
            <person name="Blackwell M."/>
            <person name="Grigoriev I.V."/>
            <person name="Jeffries T.W."/>
        </authorList>
    </citation>
    <scope>NUCLEOTIDE SEQUENCE [LARGE SCALE GENOMIC DNA]</scope>
    <source>
        <strain evidence="3">NRRL Y-17324</strain>
    </source>
</reference>
<feature type="region of interest" description="Disordered" evidence="1">
    <location>
        <begin position="200"/>
        <end position="229"/>
    </location>
</feature>
<dbReference type="RefSeq" id="XP_020061957.1">
    <property type="nucleotide sequence ID" value="XM_020208517.1"/>
</dbReference>
<accession>A0A1E4SBH8</accession>
<protein>
    <submittedName>
        <fullName evidence="2">Uncharacterized protein</fullName>
    </submittedName>
</protein>
<feature type="compositionally biased region" description="Basic residues" evidence="1">
    <location>
        <begin position="216"/>
        <end position="229"/>
    </location>
</feature>
<evidence type="ECO:0000313" key="2">
    <source>
        <dbReference type="EMBL" id="ODV76835.1"/>
    </source>
</evidence>
<feature type="compositionally biased region" description="Basic and acidic residues" evidence="1">
    <location>
        <begin position="205"/>
        <end position="215"/>
    </location>
</feature>
<dbReference type="GeneID" id="30982654"/>
<evidence type="ECO:0000256" key="1">
    <source>
        <dbReference type="SAM" id="MobiDB-lite"/>
    </source>
</evidence>
<organism evidence="2 3">
    <name type="scientific">Suhomyces tanzawaensis NRRL Y-17324</name>
    <dbReference type="NCBI Taxonomy" id="984487"/>
    <lineage>
        <taxon>Eukaryota</taxon>
        <taxon>Fungi</taxon>
        <taxon>Dikarya</taxon>
        <taxon>Ascomycota</taxon>
        <taxon>Saccharomycotina</taxon>
        <taxon>Pichiomycetes</taxon>
        <taxon>Debaryomycetaceae</taxon>
        <taxon>Suhomyces</taxon>
    </lineage>
</organism>
<proteinExistence type="predicted"/>